<dbReference type="InterPro" id="IPR054344">
    <property type="entry name" value="TY-Chap_N"/>
</dbReference>
<dbReference type="AlphaFoldDB" id="A0A8J4A0Q5"/>
<evidence type="ECO:0000259" key="1">
    <source>
        <dbReference type="Pfam" id="PF22552"/>
    </source>
</evidence>
<dbReference type="Pfam" id="PF22552">
    <property type="entry name" value="TY-Chap3"/>
    <property type="match status" value="1"/>
</dbReference>
<gene>
    <name evidence="2" type="ORF">Voc01_059020</name>
</gene>
<accession>A0A8J4A0Q5</accession>
<dbReference type="Pfam" id="PF19818">
    <property type="entry name" value="DUF6301"/>
    <property type="match status" value="1"/>
</dbReference>
<proteinExistence type="predicted"/>
<dbReference type="RefSeq" id="WP_203930877.1">
    <property type="nucleotide sequence ID" value="NZ_BOPH01000084.1"/>
</dbReference>
<protein>
    <recommendedName>
        <fullName evidence="1">TY-Chap N-terminal domain-containing protein</fullName>
    </recommendedName>
</protein>
<organism evidence="2 3">
    <name type="scientific">Virgisporangium ochraceum</name>
    <dbReference type="NCBI Taxonomy" id="65505"/>
    <lineage>
        <taxon>Bacteria</taxon>
        <taxon>Bacillati</taxon>
        <taxon>Actinomycetota</taxon>
        <taxon>Actinomycetes</taxon>
        <taxon>Micromonosporales</taxon>
        <taxon>Micromonosporaceae</taxon>
        <taxon>Virgisporangium</taxon>
    </lineage>
</organism>
<reference evidence="2" key="1">
    <citation type="submission" date="2021-01" db="EMBL/GenBank/DDBJ databases">
        <title>Whole genome shotgun sequence of Virgisporangium ochraceum NBRC 16418.</title>
        <authorList>
            <person name="Komaki H."/>
            <person name="Tamura T."/>
        </authorList>
    </citation>
    <scope>NUCLEOTIDE SEQUENCE</scope>
    <source>
        <strain evidence="2">NBRC 16418</strain>
    </source>
</reference>
<sequence>MTTERLADAVAAAGPLLGTAPEAVAEALGWRALRDFGGDGVVADAGVADVHLRGRLAVTEVRATLVSTPDGRASIVDAFADAAAALRQRFGSPASERPGAWPAVTWRLPRIRGSGLLWRRRHATLTLCYSPDARGVELAVRSDDEADRLAAAAVAAAARAETAASPPPPGGWADGDWARFTDTLTAELADLEPDHVVILADRTASDAYVQFMQFEQYSPPYLTAETISDHFRDDHRQLTPDQRQRLTALGWEPPDGAANWTRHLEWPARWDGYHRLADLTVATLRDVHGTRSPADLVLGGWGYDHTRPPPFPRLGLATR</sequence>
<evidence type="ECO:0000313" key="2">
    <source>
        <dbReference type="EMBL" id="GIJ70985.1"/>
    </source>
</evidence>
<evidence type="ECO:0000313" key="3">
    <source>
        <dbReference type="Proteomes" id="UP000635606"/>
    </source>
</evidence>
<keyword evidence="3" id="KW-1185">Reference proteome</keyword>
<name>A0A8J4A0Q5_9ACTN</name>
<dbReference type="EMBL" id="BOPH01000084">
    <property type="protein sequence ID" value="GIJ70985.1"/>
    <property type="molecule type" value="Genomic_DNA"/>
</dbReference>
<feature type="domain" description="TY-Chap N-terminal" evidence="1">
    <location>
        <begin position="176"/>
        <end position="296"/>
    </location>
</feature>
<comment type="caution">
    <text evidence="2">The sequence shown here is derived from an EMBL/GenBank/DDBJ whole genome shotgun (WGS) entry which is preliminary data.</text>
</comment>
<dbReference type="Proteomes" id="UP000635606">
    <property type="component" value="Unassembled WGS sequence"/>
</dbReference>
<dbReference type="InterPro" id="IPR046268">
    <property type="entry name" value="DUF6301"/>
</dbReference>